<dbReference type="EMBL" id="HBUF01578587">
    <property type="protein sequence ID" value="CAG6769322.1"/>
    <property type="molecule type" value="Transcribed_RNA"/>
</dbReference>
<accession>A0A8D8Y7T6</accession>
<organism evidence="1">
    <name type="scientific">Cacopsylla melanoneura</name>
    <dbReference type="NCBI Taxonomy" id="428564"/>
    <lineage>
        <taxon>Eukaryota</taxon>
        <taxon>Metazoa</taxon>
        <taxon>Ecdysozoa</taxon>
        <taxon>Arthropoda</taxon>
        <taxon>Hexapoda</taxon>
        <taxon>Insecta</taxon>
        <taxon>Pterygota</taxon>
        <taxon>Neoptera</taxon>
        <taxon>Paraneoptera</taxon>
        <taxon>Hemiptera</taxon>
        <taxon>Sternorrhyncha</taxon>
        <taxon>Psylloidea</taxon>
        <taxon>Psyllidae</taxon>
        <taxon>Psyllinae</taxon>
        <taxon>Cacopsylla</taxon>
    </lineage>
</organism>
<name>A0A8D8Y7T6_9HEMI</name>
<sequence length="114" mass="13191">MMGDVPCSNLLTNPKVHFSTHCSTVQRYLVNDSTVSGQRFNVIWSTIQRYPLIYLLHIYLHGGEMDKIYIRKVGSIGTRTRKDYKVGGGLGFRSCKIYWGEKLYTFFITKYLPT</sequence>
<dbReference type="AlphaFoldDB" id="A0A8D8Y7T6"/>
<reference evidence="1" key="1">
    <citation type="submission" date="2021-05" db="EMBL/GenBank/DDBJ databases">
        <authorList>
            <person name="Alioto T."/>
            <person name="Alioto T."/>
            <person name="Gomez Garrido J."/>
        </authorList>
    </citation>
    <scope>NUCLEOTIDE SEQUENCE</scope>
</reference>
<dbReference type="EMBL" id="HBUF01363583">
    <property type="protein sequence ID" value="CAG6722313.1"/>
    <property type="molecule type" value="Transcribed_RNA"/>
</dbReference>
<protein>
    <submittedName>
        <fullName evidence="1">Uncharacterized protein</fullName>
    </submittedName>
</protein>
<proteinExistence type="predicted"/>
<evidence type="ECO:0000313" key="1">
    <source>
        <dbReference type="EMBL" id="CAG6722313.1"/>
    </source>
</evidence>